<reference evidence="1" key="1">
    <citation type="submission" date="2019-05" db="EMBL/GenBank/DDBJ databases">
        <title>Annotation for the trematode Fasciolopsis buski.</title>
        <authorList>
            <person name="Choi Y.-J."/>
        </authorList>
    </citation>
    <scope>NUCLEOTIDE SEQUENCE</scope>
    <source>
        <strain evidence="1">HT</strain>
        <tissue evidence="1">Whole worm</tissue>
    </source>
</reference>
<dbReference type="Proteomes" id="UP000728185">
    <property type="component" value="Unassembled WGS sequence"/>
</dbReference>
<organism evidence="1 2">
    <name type="scientific">Fasciolopsis buskii</name>
    <dbReference type="NCBI Taxonomy" id="27845"/>
    <lineage>
        <taxon>Eukaryota</taxon>
        <taxon>Metazoa</taxon>
        <taxon>Spiralia</taxon>
        <taxon>Lophotrochozoa</taxon>
        <taxon>Platyhelminthes</taxon>
        <taxon>Trematoda</taxon>
        <taxon>Digenea</taxon>
        <taxon>Plagiorchiida</taxon>
        <taxon>Echinostomata</taxon>
        <taxon>Echinostomatoidea</taxon>
        <taxon>Fasciolidae</taxon>
        <taxon>Fasciolopsis</taxon>
    </lineage>
</organism>
<gene>
    <name evidence="1" type="ORF">FBUS_06446</name>
</gene>
<accession>A0A8E0VNP8</accession>
<dbReference type="EMBL" id="LUCM01003342">
    <property type="protein sequence ID" value="KAA0195935.1"/>
    <property type="molecule type" value="Genomic_DNA"/>
</dbReference>
<name>A0A8E0VNP8_9TREM</name>
<proteinExistence type="predicted"/>
<evidence type="ECO:0000313" key="2">
    <source>
        <dbReference type="Proteomes" id="UP000728185"/>
    </source>
</evidence>
<protein>
    <submittedName>
        <fullName evidence="1">Uncharacterized protein</fullName>
    </submittedName>
</protein>
<dbReference type="AlphaFoldDB" id="A0A8E0VNP8"/>
<sequence>MSRPRVGSPYIVKLSANRLRKRQLISSDHQLQGLHNLSVYIEPVIQRSVGPTTNEVPVPLINRQYDNKRSRNKKCHQKPRFIPGMFDIRLFSSNVHICSKSVSLVDLLCQHHRGVSHLPITDYLTFSLEHFIQLLLDTYYTVRT</sequence>
<dbReference type="SUPFAM" id="SSF143885">
    <property type="entry name" value="RGC domain-like"/>
    <property type="match status" value="1"/>
</dbReference>
<keyword evidence="2" id="KW-1185">Reference proteome</keyword>
<evidence type="ECO:0000313" key="1">
    <source>
        <dbReference type="EMBL" id="KAA0195935.1"/>
    </source>
</evidence>
<comment type="caution">
    <text evidence="1">The sequence shown here is derived from an EMBL/GenBank/DDBJ whole genome shotgun (WGS) entry which is preliminary data.</text>
</comment>
<dbReference type="OrthoDB" id="775356at2759"/>